<organism evidence="1 2">
    <name type="scientific">Sporolactobacillus inulinus</name>
    <dbReference type="NCBI Taxonomy" id="2078"/>
    <lineage>
        <taxon>Bacteria</taxon>
        <taxon>Bacillati</taxon>
        <taxon>Bacillota</taxon>
        <taxon>Bacilli</taxon>
        <taxon>Bacillales</taxon>
        <taxon>Sporolactobacillaceae</taxon>
        <taxon>Sporolactobacillus</taxon>
    </lineage>
</organism>
<evidence type="ECO:0000313" key="1">
    <source>
        <dbReference type="EMBL" id="GAY75016.1"/>
    </source>
</evidence>
<proteinExistence type="predicted"/>
<dbReference type="EMBL" id="BEXB01000003">
    <property type="protein sequence ID" value="GAY75016.1"/>
    <property type="molecule type" value="Genomic_DNA"/>
</dbReference>
<name>A0A4Y1Z7U7_9BACL</name>
<accession>A0A4Y1Z7U7</accession>
<protein>
    <submittedName>
        <fullName evidence="1">Uncharacterized protein</fullName>
    </submittedName>
</protein>
<evidence type="ECO:0000313" key="2">
    <source>
        <dbReference type="Proteomes" id="UP000319716"/>
    </source>
</evidence>
<gene>
    <name evidence="1" type="ORF">NBRC111894_570</name>
</gene>
<dbReference type="Proteomes" id="UP000319716">
    <property type="component" value="Unassembled WGS sequence"/>
</dbReference>
<reference evidence="1 2" key="1">
    <citation type="submission" date="2017-11" db="EMBL/GenBank/DDBJ databases">
        <title>Draft Genome Sequence of Sporolactobacillus inulinus NBRC 111894 Isolated from Koso, a Japanese Sugar-Vegetable Fermented Beverage.</title>
        <authorList>
            <person name="Chiou T.Y."/>
            <person name="Oshima K."/>
            <person name="Suda W."/>
            <person name="Hattori M."/>
            <person name="Takahashi T."/>
        </authorList>
    </citation>
    <scope>NUCLEOTIDE SEQUENCE [LARGE SCALE GENOMIC DNA]</scope>
    <source>
        <strain evidence="1 2">NBRC111894</strain>
    </source>
</reference>
<sequence>MPLRFFLRSITNKWYIKPALDAVLLYKFFQTGAQSGAGP</sequence>
<comment type="caution">
    <text evidence="1">The sequence shown here is derived from an EMBL/GenBank/DDBJ whole genome shotgun (WGS) entry which is preliminary data.</text>
</comment>
<dbReference type="AlphaFoldDB" id="A0A4Y1Z7U7"/>